<dbReference type="GeneID" id="66067320"/>
<name>A0A8E5HVN4_USTVR</name>
<dbReference type="EMBL" id="CP072757">
    <property type="protein sequence ID" value="QUC22302.1"/>
    <property type="molecule type" value="Genomic_DNA"/>
</dbReference>
<gene>
    <name evidence="1" type="ORF">UV8b_06543</name>
</gene>
<organism evidence="1 2">
    <name type="scientific">Ustilaginoidea virens</name>
    <name type="common">Rice false smut fungus</name>
    <name type="synonym">Villosiclava virens</name>
    <dbReference type="NCBI Taxonomy" id="1159556"/>
    <lineage>
        <taxon>Eukaryota</taxon>
        <taxon>Fungi</taxon>
        <taxon>Dikarya</taxon>
        <taxon>Ascomycota</taxon>
        <taxon>Pezizomycotina</taxon>
        <taxon>Sordariomycetes</taxon>
        <taxon>Hypocreomycetidae</taxon>
        <taxon>Hypocreales</taxon>
        <taxon>Clavicipitaceae</taxon>
        <taxon>Ustilaginoidea</taxon>
    </lineage>
</organism>
<dbReference type="RefSeq" id="XP_042999975.1">
    <property type="nucleotide sequence ID" value="XM_043144040.1"/>
</dbReference>
<sequence>MASQALLDVGHSRVSLSRAIPQLGCATTEGPACLLIQFLSAAVPKPWVVVGPLVRLASTAWSLSTTSQAYILPPSPGCHQGVLLSHDRATAQTANSPAGFLSLGLKSSPCASDGIQAASL</sequence>
<accession>A0A8E5HVN4</accession>
<protein>
    <submittedName>
        <fullName evidence="1">Uncharacterized protein</fullName>
    </submittedName>
</protein>
<dbReference type="AlphaFoldDB" id="A0A8E5HVN4"/>
<evidence type="ECO:0000313" key="1">
    <source>
        <dbReference type="EMBL" id="QUC22302.1"/>
    </source>
</evidence>
<keyword evidence="2" id="KW-1185">Reference proteome</keyword>
<evidence type="ECO:0000313" key="2">
    <source>
        <dbReference type="Proteomes" id="UP000027002"/>
    </source>
</evidence>
<reference evidence="1" key="1">
    <citation type="submission" date="2020-03" db="EMBL/GenBank/DDBJ databases">
        <title>A mixture of massive structural variations and highly conserved coding sequences in Ustilaginoidea virens genome.</title>
        <authorList>
            <person name="Zhang K."/>
            <person name="Zhao Z."/>
            <person name="Zhang Z."/>
            <person name="Li Y."/>
            <person name="Hsiang T."/>
            <person name="Sun W."/>
        </authorList>
    </citation>
    <scope>NUCLEOTIDE SEQUENCE</scope>
    <source>
        <strain evidence="1">UV-8b</strain>
    </source>
</reference>
<proteinExistence type="predicted"/>
<dbReference type="KEGG" id="uvi:66067320"/>
<dbReference type="Proteomes" id="UP000027002">
    <property type="component" value="Chromosome 5"/>
</dbReference>